<dbReference type="KEGG" id="hbs:IPV69_05685"/>
<evidence type="ECO:0000313" key="7">
    <source>
        <dbReference type="Proteomes" id="UP000593765"/>
    </source>
</evidence>
<dbReference type="PANTHER" id="PTHR43133:SF51">
    <property type="entry name" value="RNA POLYMERASE SIGMA FACTOR"/>
    <property type="match status" value="1"/>
</dbReference>
<dbReference type="Proteomes" id="UP000593765">
    <property type="component" value="Chromosome"/>
</dbReference>
<keyword evidence="2" id="KW-0805">Transcription regulation</keyword>
<keyword evidence="4" id="KW-0804">Transcription</keyword>
<dbReference type="InterPro" id="IPR013324">
    <property type="entry name" value="RNA_pol_sigma_r3/r4-like"/>
</dbReference>
<reference evidence="6 7" key="1">
    <citation type="submission" date="2020-10" db="EMBL/GenBank/DDBJ databases">
        <title>Wide distribution of Phycisphaera-like planctomycetes from WD2101 soil group in peatlands and genome analysis of the first cultivated representative.</title>
        <authorList>
            <person name="Dedysh S.N."/>
            <person name="Beletsky A.V."/>
            <person name="Ivanova A."/>
            <person name="Kulichevskaya I.S."/>
            <person name="Suzina N.E."/>
            <person name="Philippov D.A."/>
            <person name="Rakitin A.L."/>
            <person name="Mardanov A.V."/>
            <person name="Ravin N.V."/>
        </authorList>
    </citation>
    <scope>NUCLEOTIDE SEQUENCE [LARGE SCALE GENOMIC DNA]</scope>
    <source>
        <strain evidence="6 7">M1803</strain>
    </source>
</reference>
<evidence type="ECO:0000259" key="5">
    <source>
        <dbReference type="Pfam" id="PF04542"/>
    </source>
</evidence>
<dbReference type="GO" id="GO:0016987">
    <property type="term" value="F:sigma factor activity"/>
    <property type="evidence" value="ECO:0007669"/>
    <property type="project" value="UniProtKB-KW"/>
</dbReference>
<dbReference type="PANTHER" id="PTHR43133">
    <property type="entry name" value="RNA POLYMERASE ECF-TYPE SIGMA FACTO"/>
    <property type="match status" value="1"/>
</dbReference>
<dbReference type="InterPro" id="IPR014284">
    <property type="entry name" value="RNA_pol_sigma-70_dom"/>
</dbReference>
<evidence type="ECO:0000256" key="4">
    <source>
        <dbReference type="ARBA" id="ARBA00023163"/>
    </source>
</evidence>
<dbReference type="Gene3D" id="1.10.10.10">
    <property type="entry name" value="Winged helix-like DNA-binding domain superfamily/Winged helix DNA-binding domain"/>
    <property type="match status" value="1"/>
</dbReference>
<dbReference type="RefSeq" id="WP_206293954.1">
    <property type="nucleotide sequence ID" value="NZ_CP063458.1"/>
</dbReference>
<dbReference type="InterPro" id="IPR007627">
    <property type="entry name" value="RNA_pol_sigma70_r2"/>
</dbReference>
<dbReference type="SUPFAM" id="SSF88659">
    <property type="entry name" value="Sigma3 and sigma4 domains of RNA polymerase sigma factors"/>
    <property type="match status" value="1"/>
</dbReference>
<keyword evidence="3" id="KW-0731">Sigma factor</keyword>
<evidence type="ECO:0000256" key="1">
    <source>
        <dbReference type="ARBA" id="ARBA00010641"/>
    </source>
</evidence>
<dbReference type="InterPro" id="IPR013325">
    <property type="entry name" value="RNA_pol_sigma_r2"/>
</dbReference>
<dbReference type="Pfam" id="PF04542">
    <property type="entry name" value="Sigma70_r2"/>
    <property type="match status" value="1"/>
</dbReference>
<proteinExistence type="inferred from homology"/>
<organism evidence="6 7">
    <name type="scientific">Humisphaera borealis</name>
    <dbReference type="NCBI Taxonomy" id="2807512"/>
    <lineage>
        <taxon>Bacteria</taxon>
        <taxon>Pseudomonadati</taxon>
        <taxon>Planctomycetota</taxon>
        <taxon>Phycisphaerae</taxon>
        <taxon>Tepidisphaerales</taxon>
        <taxon>Tepidisphaeraceae</taxon>
        <taxon>Humisphaera</taxon>
    </lineage>
</organism>
<evidence type="ECO:0000313" key="6">
    <source>
        <dbReference type="EMBL" id="QOV90850.1"/>
    </source>
</evidence>
<accession>A0A7M2X269</accession>
<name>A0A7M2X269_9BACT</name>
<dbReference type="InterPro" id="IPR039425">
    <property type="entry name" value="RNA_pol_sigma-70-like"/>
</dbReference>
<dbReference type="SUPFAM" id="SSF88946">
    <property type="entry name" value="Sigma2 domain of RNA polymerase sigma factors"/>
    <property type="match status" value="1"/>
</dbReference>
<dbReference type="AlphaFoldDB" id="A0A7M2X269"/>
<keyword evidence="7" id="KW-1185">Reference proteome</keyword>
<dbReference type="Gene3D" id="1.10.1740.10">
    <property type="match status" value="1"/>
</dbReference>
<dbReference type="GO" id="GO:0006352">
    <property type="term" value="P:DNA-templated transcription initiation"/>
    <property type="evidence" value="ECO:0007669"/>
    <property type="project" value="InterPro"/>
</dbReference>
<comment type="similarity">
    <text evidence="1">Belongs to the sigma-70 factor family. ECF subfamily.</text>
</comment>
<dbReference type="InterPro" id="IPR014331">
    <property type="entry name" value="RNA_pol_sigma70_ECF_RHOBA"/>
</dbReference>
<dbReference type="NCBIfam" id="TIGR02989">
    <property type="entry name" value="Sig-70_gvs1"/>
    <property type="match status" value="1"/>
</dbReference>
<evidence type="ECO:0000256" key="2">
    <source>
        <dbReference type="ARBA" id="ARBA00023015"/>
    </source>
</evidence>
<dbReference type="EMBL" id="CP063458">
    <property type="protein sequence ID" value="QOV90850.1"/>
    <property type="molecule type" value="Genomic_DNA"/>
</dbReference>
<dbReference type="NCBIfam" id="TIGR02937">
    <property type="entry name" value="sigma70-ECF"/>
    <property type="match status" value="1"/>
</dbReference>
<protein>
    <submittedName>
        <fullName evidence="6">Sigma-70 family RNA polymerase sigma factor</fullName>
    </submittedName>
</protein>
<gene>
    <name evidence="6" type="ORF">IPV69_05685</name>
</gene>
<evidence type="ECO:0000256" key="3">
    <source>
        <dbReference type="ARBA" id="ARBA00023082"/>
    </source>
</evidence>
<feature type="domain" description="RNA polymerase sigma-70 region 2" evidence="5">
    <location>
        <begin position="9"/>
        <end position="74"/>
    </location>
</feature>
<dbReference type="InterPro" id="IPR036388">
    <property type="entry name" value="WH-like_DNA-bd_sf"/>
</dbReference>
<sequence>MAHVVREITACQSALYAYVCTLLGTSSGAADVLQEANIVLWEKASEYDPSRPFLPWAFGIAYFQVLAHRKRLSRDKLVFDDELLNAVSDVLRRRDETADRELEALDGCVSKLAPHQRQVLDARYRDGQAVESIARRAGKAANATAAELYRVRKLLMDCIRRTMSAGGAA</sequence>